<sequence>MRDRVYLTLTVGEGDNIQYCQRRMRQIWDDPARGRVPTNWTVSPLLADIGPALLAYYQRTATEHDLLIAGPSGAGYTYPASRPEGELDAYTALTGRFLRRTGMDLVYAYNQRNAAGDGWVAFDARIAASYRKNTPLRGLIQSWETGDLQAAPAGLPLIGSFSPQGRAQEYRDTLLRHVEGWDGGWPLFVAGAVNAWNWAPSDIAELGELLGDPFEIVRGDVFFKLLGQVVRGG</sequence>
<dbReference type="PANTHER" id="PTHR37321:SF1">
    <property type="entry name" value="EXPORTED PROTEIN"/>
    <property type="match status" value="1"/>
</dbReference>
<gene>
    <name evidence="2" type="ORF">BN4615_P1330</name>
</gene>
<dbReference type="AlphaFoldDB" id="A0A1M4DZ30"/>
<dbReference type="Gene3D" id="3.20.20.490">
    <property type="entry name" value="GxGYxYP glycoside hydrolase, C-terminal domain"/>
    <property type="match status" value="1"/>
</dbReference>
<reference evidence="2" key="1">
    <citation type="submission" date="2016-04" db="EMBL/GenBank/DDBJ databases">
        <authorList>
            <person name="Evans L.H."/>
            <person name="Alamgir A."/>
            <person name="Owens N."/>
            <person name="Weber N.D."/>
            <person name="Virtaneva K."/>
            <person name="Barbian K."/>
            <person name="Babar A."/>
            <person name="Rosenke K."/>
        </authorList>
    </citation>
    <scope>NUCLEOTIDE SEQUENCE</scope>
    <source>
        <strain evidence="2">Nono1</strain>
    </source>
</reference>
<dbReference type="InterPro" id="IPR025832">
    <property type="entry name" value="GxGYxYP_C"/>
</dbReference>
<evidence type="ECO:0000313" key="2">
    <source>
        <dbReference type="EMBL" id="SBO91816.1"/>
    </source>
</evidence>
<feature type="domain" description="GxGYxYP putative glycoside hydrolase C-terminal" evidence="1">
    <location>
        <begin position="4"/>
        <end position="226"/>
    </location>
</feature>
<protein>
    <recommendedName>
        <fullName evidence="1">GxGYxYP putative glycoside hydrolase C-terminal domain-containing protein</fullName>
    </recommendedName>
</protein>
<organism evidence="2">
    <name type="scientific">Nonomuraea gerenzanensis</name>
    <dbReference type="NCBI Taxonomy" id="93944"/>
    <lineage>
        <taxon>Bacteria</taxon>
        <taxon>Bacillati</taxon>
        <taxon>Actinomycetota</taxon>
        <taxon>Actinomycetes</taxon>
        <taxon>Streptosporangiales</taxon>
        <taxon>Streptosporangiaceae</taxon>
        <taxon>Nonomuraea</taxon>
    </lineage>
</organism>
<dbReference type="Pfam" id="PF14323">
    <property type="entry name" value="GxGYxYP_C"/>
    <property type="match status" value="1"/>
</dbReference>
<dbReference type="RefSeq" id="WP_225271161.1">
    <property type="nucleotide sequence ID" value="NZ_CP084058.1"/>
</dbReference>
<accession>A0A1M4DZ30</accession>
<dbReference type="PANTHER" id="PTHR37321">
    <property type="entry name" value="EXPORTED PROTEIN-RELATED"/>
    <property type="match status" value="1"/>
</dbReference>
<dbReference type="InterPro" id="IPR038410">
    <property type="entry name" value="GxGYxYP_C_sf"/>
</dbReference>
<name>A0A1M4DZ30_9ACTN</name>
<dbReference type="EMBL" id="LT559118">
    <property type="protein sequence ID" value="SBO91816.1"/>
    <property type="molecule type" value="Genomic_DNA"/>
</dbReference>
<evidence type="ECO:0000259" key="1">
    <source>
        <dbReference type="Pfam" id="PF14323"/>
    </source>
</evidence>
<proteinExistence type="predicted"/>